<dbReference type="InterPro" id="IPR034768">
    <property type="entry name" value="4FE4S_WBL"/>
</dbReference>
<evidence type="ECO:0000256" key="1">
    <source>
        <dbReference type="SAM" id="MobiDB-lite"/>
    </source>
</evidence>
<sequence>MTNSDTGHLPTARLADDFGQVPATRLFETTEPRPCTATKPGPGNDPWFSNDRSRERAARICKTCPFIGRCGYNAVASRATHGVWGGVVFPGDKAAALEKIYAQLLDQFEQRRPIELGHAPAPELPAATAHRRRRSATATAA</sequence>
<reference evidence="3 4" key="1">
    <citation type="submission" date="2015-03" db="EMBL/GenBank/DDBJ databases">
        <authorList>
            <person name="Murphy D."/>
        </authorList>
    </citation>
    <scope>NUCLEOTIDE SEQUENCE [LARGE SCALE GENOMIC DNA]</scope>
    <source>
        <strain evidence="3 4">D16</strain>
    </source>
</reference>
<evidence type="ECO:0000313" key="3">
    <source>
        <dbReference type="EMBL" id="CQD25023.1"/>
    </source>
</evidence>
<proteinExistence type="predicted"/>
<feature type="region of interest" description="Disordered" evidence="1">
    <location>
        <begin position="32"/>
        <end position="51"/>
    </location>
</feature>
<gene>
    <name evidence="3" type="ORF">BN970_06821</name>
</gene>
<organism evidence="3 4">
    <name type="scientific">Mycolicibacterium conceptionense</name>
    <dbReference type="NCBI Taxonomy" id="451644"/>
    <lineage>
        <taxon>Bacteria</taxon>
        <taxon>Bacillati</taxon>
        <taxon>Actinomycetota</taxon>
        <taxon>Actinomycetes</taxon>
        <taxon>Mycobacteriales</taxon>
        <taxon>Mycobacteriaceae</taxon>
        <taxon>Mycolicibacterium</taxon>
    </lineage>
</organism>
<dbReference type="GeneID" id="44299087"/>
<dbReference type="Pfam" id="PF02467">
    <property type="entry name" value="Whib"/>
    <property type="match status" value="1"/>
</dbReference>
<dbReference type="Proteomes" id="UP000182227">
    <property type="component" value="Unassembled WGS sequence"/>
</dbReference>
<dbReference type="AlphaFoldDB" id="A0A0U1DYA0"/>
<accession>A0A0U1DYA0</accession>
<evidence type="ECO:0000259" key="2">
    <source>
        <dbReference type="PROSITE" id="PS51674"/>
    </source>
</evidence>
<feature type="region of interest" description="Disordered" evidence="1">
    <location>
        <begin position="117"/>
        <end position="141"/>
    </location>
</feature>
<name>A0A0U1DYA0_9MYCO</name>
<protein>
    <submittedName>
        <fullName evidence="3">Transcriptional regulatory protein</fullName>
    </submittedName>
</protein>
<feature type="domain" description="4Fe-4S Wbl-type" evidence="2">
    <location>
        <begin position="34"/>
        <end position="94"/>
    </location>
</feature>
<dbReference type="PROSITE" id="PS51674">
    <property type="entry name" value="4FE4S_WBL"/>
    <property type="match status" value="1"/>
</dbReference>
<evidence type="ECO:0000313" key="4">
    <source>
        <dbReference type="Proteomes" id="UP000182227"/>
    </source>
</evidence>
<dbReference type="EMBL" id="CTEF01000009">
    <property type="protein sequence ID" value="CQD25023.1"/>
    <property type="molecule type" value="Genomic_DNA"/>
</dbReference>
<dbReference type="RefSeq" id="WP_085142190.1">
    <property type="nucleotide sequence ID" value="NZ_LQOP01000029.1"/>
</dbReference>